<gene>
    <name evidence="1" type="primary">Contig19761.g20960</name>
    <name evidence="1" type="ORF">STYLEM_18013</name>
</gene>
<dbReference type="PANTHER" id="PTHR11319">
    <property type="entry name" value="G PROTEIN-COUPLED RECEPTOR-RELATED"/>
    <property type="match status" value="1"/>
</dbReference>
<evidence type="ECO:0000313" key="1">
    <source>
        <dbReference type="EMBL" id="CDW88888.1"/>
    </source>
</evidence>
<protein>
    <recommendedName>
        <fullName evidence="3">Pectin lyase fold/virulence factor</fullName>
    </recommendedName>
</protein>
<evidence type="ECO:0008006" key="3">
    <source>
        <dbReference type="Google" id="ProtNLM"/>
    </source>
</evidence>
<dbReference type="PANTHER" id="PTHR11319:SF35">
    <property type="entry name" value="OUTER MEMBRANE PROTEIN PMPC-RELATED"/>
    <property type="match status" value="1"/>
</dbReference>
<dbReference type="InterPro" id="IPR011050">
    <property type="entry name" value="Pectin_lyase_fold/virulence"/>
</dbReference>
<dbReference type="SUPFAM" id="SSF51126">
    <property type="entry name" value="Pectin lyase-like"/>
    <property type="match status" value="2"/>
</dbReference>
<organism evidence="1 2">
    <name type="scientific">Stylonychia lemnae</name>
    <name type="common">Ciliate</name>
    <dbReference type="NCBI Taxonomy" id="5949"/>
    <lineage>
        <taxon>Eukaryota</taxon>
        <taxon>Sar</taxon>
        <taxon>Alveolata</taxon>
        <taxon>Ciliophora</taxon>
        <taxon>Intramacronucleata</taxon>
        <taxon>Spirotrichea</taxon>
        <taxon>Stichotrichia</taxon>
        <taxon>Sporadotrichida</taxon>
        <taxon>Oxytrichidae</taxon>
        <taxon>Stylonychinae</taxon>
        <taxon>Stylonychia</taxon>
    </lineage>
</organism>
<accession>A0A078B5X5</accession>
<proteinExistence type="predicted"/>
<dbReference type="EMBL" id="CCKQ01017002">
    <property type="protein sequence ID" value="CDW88888.1"/>
    <property type="molecule type" value="Genomic_DNA"/>
</dbReference>
<reference evidence="1 2" key="1">
    <citation type="submission" date="2014-06" db="EMBL/GenBank/DDBJ databases">
        <authorList>
            <person name="Swart Estienne"/>
        </authorList>
    </citation>
    <scope>NUCLEOTIDE SEQUENCE [LARGE SCALE GENOMIC DNA]</scope>
    <source>
        <strain evidence="1 2">130c</strain>
    </source>
</reference>
<dbReference type="InParanoid" id="A0A078B5X5"/>
<evidence type="ECO:0000313" key="2">
    <source>
        <dbReference type="Proteomes" id="UP000039865"/>
    </source>
</evidence>
<keyword evidence="2" id="KW-1185">Reference proteome</keyword>
<dbReference type="AlphaFoldDB" id="A0A078B5X5"/>
<dbReference type="OrthoDB" id="75921at2759"/>
<dbReference type="Proteomes" id="UP000039865">
    <property type="component" value="Unassembled WGS sequence"/>
</dbReference>
<name>A0A078B5X5_STYLE</name>
<sequence length="772" mass="86612">MQFELQDFTCQTTESITGSGGFLYIKEAIYSNITNLQLYDSYSAQSGSQIYTQKQGLQFMLSNSGFYQILNKALDQYPYDSQIKNYGGITLLNTISTTLNQNQFEGNSISKTGGAIYVYGGYLSIFGCSFQDMYAFYGAAMFLDSIQDVVIEGQVIQTSLAKYQGGGMFIKNPKGDIQILDSVFNKVVAENEGGCVYYLVEDQSDTQVLDFFGIQITIIGPLKTLEFRNVNITKVKAINASSVLVSSLRTNVYFSSCQLIQSYGQAINSIFIKLANMVEINNFNVASLYSRSHSSFLYVDNSETVFIPISDSKIGPSFDFEAIGYLFYSDRDIMTPIIVKSAKQFFIENMFMMCQMERLTTPRTQALIIFQPQLHNEWSGAQYAIFADINSFYKNCEGLNGGIYSLQYHKAYLFNNTVIGLVSMGGDQPNGGIFSLLGDDFYFNDYRSVTIRNSTFENIEMIVGTGGFIYQNDKNLLFIKVESVTVRKVRADYHAVFNMLGLFIGSLYIYSLPEFQRTEFSDFFAKGSTQLLYIQGNIRSGYNNVKIKDTTVDCQNKDITILMGPPNFSEYDEGVIRYEGAAGLQTENCIFRNCRQSYQGAFIKIGSYKYKDKGSQFYNLTGTYGSIVSCTGCNLIMQDTIIHDSYSTQSGGALYFTYNSKAKMYGGFLFNEQQSYFDFSVITIQNSKAISNIQSQQGGFAYINNPQTDITLLNVELSNITSIDQGGIFYVDLPQFAIKIIIKILKLSNYLVGSIKVQIKGSFSCKMLQALL</sequence>